<dbReference type="GO" id="GO:0019752">
    <property type="term" value="P:carboxylic acid metabolic process"/>
    <property type="evidence" value="ECO:0007669"/>
    <property type="project" value="InterPro"/>
</dbReference>
<comment type="cofactor">
    <cofactor evidence="1 4">
        <name>pyridoxal 5'-phosphate</name>
        <dbReference type="ChEBI" id="CHEBI:597326"/>
    </cofactor>
</comment>
<keyword evidence="6" id="KW-1185">Reference proteome</keyword>
<dbReference type="InterPro" id="IPR015424">
    <property type="entry name" value="PyrdxlP-dep_Trfase"/>
</dbReference>
<protein>
    <submittedName>
        <fullName evidence="5">Pyridoxal-dependent decarboxylase domain-containing protein</fullName>
    </submittedName>
</protein>
<evidence type="ECO:0000313" key="5">
    <source>
        <dbReference type="EMBL" id="PLB35259.1"/>
    </source>
</evidence>
<dbReference type="EMBL" id="KZ559165">
    <property type="protein sequence ID" value="PLB35259.1"/>
    <property type="molecule type" value="Genomic_DNA"/>
</dbReference>
<dbReference type="GeneID" id="36523996"/>
<evidence type="ECO:0000256" key="1">
    <source>
        <dbReference type="ARBA" id="ARBA00001933"/>
    </source>
</evidence>
<gene>
    <name evidence="5" type="ORF">BDW47DRAFT_128327</name>
</gene>
<dbReference type="OrthoDB" id="2161780at2759"/>
<name>A0A2I2F3P7_ASPCN</name>
<evidence type="ECO:0000256" key="4">
    <source>
        <dbReference type="PIRSR" id="PIRSR602129-50"/>
    </source>
</evidence>
<dbReference type="GO" id="GO:0030170">
    <property type="term" value="F:pyridoxal phosphate binding"/>
    <property type="evidence" value="ECO:0007669"/>
    <property type="project" value="InterPro"/>
</dbReference>
<accession>A0A2I2F3P7</accession>
<evidence type="ECO:0000313" key="6">
    <source>
        <dbReference type="Proteomes" id="UP000234585"/>
    </source>
</evidence>
<proteinExistence type="predicted"/>
<dbReference type="Proteomes" id="UP000234585">
    <property type="component" value="Unassembled WGS sequence"/>
</dbReference>
<dbReference type="InterPro" id="IPR015421">
    <property type="entry name" value="PyrdxlP-dep_Trfase_major"/>
</dbReference>
<keyword evidence="3" id="KW-0456">Lyase</keyword>
<dbReference type="PANTHER" id="PTHR42735:SF4">
    <property type="entry name" value="PYRIDOXAL PHOSPHATE-DEPENDENT DECARBOXYLASE FAMILY PROTEIN"/>
    <property type="match status" value="1"/>
</dbReference>
<dbReference type="RefSeq" id="XP_024669271.1">
    <property type="nucleotide sequence ID" value="XM_024816836.1"/>
</dbReference>
<dbReference type="Pfam" id="PF00282">
    <property type="entry name" value="Pyridoxal_deC"/>
    <property type="match status" value="1"/>
</dbReference>
<dbReference type="GO" id="GO:0016830">
    <property type="term" value="F:carbon-carbon lyase activity"/>
    <property type="evidence" value="ECO:0007669"/>
    <property type="project" value="InterPro"/>
</dbReference>
<evidence type="ECO:0000256" key="3">
    <source>
        <dbReference type="ARBA" id="ARBA00023239"/>
    </source>
</evidence>
<dbReference type="AlphaFoldDB" id="A0A2I2F3P7"/>
<evidence type="ECO:0000256" key="2">
    <source>
        <dbReference type="ARBA" id="ARBA00022898"/>
    </source>
</evidence>
<dbReference type="SUPFAM" id="SSF53383">
    <property type="entry name" value="PLP-dependent transferases"/>
    <property type="match status" value="1"/>
</dbReference>
<dbReference type="InterPro" id="IPR050477">
    <property type="entry name" value="GrpII_AminoAcid_Decarb"/>
</dbReference>
<keyword evidence="2 4" id="KW-0663">Pyridoxal phosphate</keyword>
<dbReference type="Gene3D" id="3.40.640.10">
    <property type="entry name" value="Type I PLP-dependent aspartate aminotransferase-like (Major domain)"/>
    <property type="match status" value="1"/>
</dbReference>
<feature type="modified residue" description="N6-(pyridoxal phosphate)lysine" evidence="4">
    <location>
        <position position="433"/>
    </location>
</feature>
<sequence length="998" mass="112526">MSSSTGAVNPHHVISSYFIGPKAENLPDFKNNLDTILDELKKAREAYHESDGDFISQEVRDSATFNEIRVNFNAAVRKAAQLLGKHSIPFWHPRYEGHMCTDLTMPGLLGYAMTMIYNPNNVTVEASPFTTVAELKAGQQLCEMFGYNINPQKEDVPTAWGHITCDGTVANLESIWVARNLKFYPLSLYQAMKEDSLWFIADRFSVTTCVGEEKLFRDLSVWELLNLPPKVILGMADTLYQDFGITNKFLEDILTKYNIQTVGKDALERRFDIQKPGKYFHAKTRHYSWPKGGAIAGIGSGNMHGIELDLDGHIDIDDLERELNRCLEERQPVYAVVAIMGSTEEGAADRLSSIIDLRKKFRTKGLSFLVHADAAWGGYFATMIPRKVMKEPYWGGGGHKAVETVPSLALREDTLTDFLALKDADSITVDPHKAGYIPYPAGALTYRDGRMRFLVTWTSPYLTQGSLESIGVYGVEGSKPGAAAMATWLSNKTIGLNETGYGRLLGEAAFTSARLSAHYAAMHHAQTEKHFICIPFNRLPLEKLGFDSLSPEVDERRQAILEHIIRKDNDYISQNERIMKYMRELGSDLNINAFALNWYREDGTLNNDIEEANYLMRRVVNRLSITSADQDPRKIPLYLTSTQFTPELYGKCALHFMKRLHLDQAPQDLWVLRNVVMSPFPTERDFIGQLMSYFQDIIKDEVVERCWPRNKPGNSKVEFLLRGTDEVFLDFVTCFHQATQRQQIIFSASLDTASKASYVKLKGENPEEDITLTSVENIHLEDLVNRALNKENPTLKCSIGVRNTPGSITCDVTVTRVIKSRPLNSANREPDYPRHYMPFYLYGTAEQKHLSHMLLKAPNAALSANNVRLDRDLSAVVDKHLSEGLILTLTDFREVTMQPFPTTNAAIDLTTFFFRKGRKYGVKVYRDPNSPSAAGPGLLEYLGSPIGQGTMELRDDVHIDVEGPNKDPFDHAPEPMEPWEKELDQIEAVLNGERPSAV</sequence>
<dbReference type="PANTHER" id="PTHR42735">
    <property type="match status" value="1"/>
</dbReference>
<dbReference type="STRING" id="41067.A0A2I2F3P7"/>
<dbReference type="InterPro" id="IPR002129">
    <property type="entry name" value="PyrdxlP-dep_de-COase"/>
</dbReference>
<reference evidence="5 6" key="1">
    <citation type="submission" date="2017-12" db="EMBL/GenBank/DDBJ databases">
        <authorList>
            <consortium name="DOE Joint Genome Institute"/>
            <person name="Haridas S."/>
            <person name="Kjaerbolling I."/>
            <person name="Vesth T.C."/>
            <person name="Frisvad J.C."/>
            <person name="Nybo J.L."/>
            <person name="Theobald S."/>
            <person name="Kuo A."/>
            <person name="Bowyer P."/>
            <person name="Matsuda Y."/>
            <person name="Mondo S."/>
            <person name="Lyhne E.K."/>
            <person name="Kogle M.E."/>
            <person name="Clum A."/>
            <person name="Lipzen A."/>
            <person name="Salamov A."/>
            <person name="Ngan C.Y."/>
            <person name="Daum C."/>
            <person name="Chiniquy J."/>
            <person name="Barry K."/>
            <person name="LaButti K."/>
            <person name="Simmons B.A."/>
            <person name="Magnuson J.K."/>
            <person name="Mortensen U.H."/>
            <person name="Larsen T.O."/>
            <person name="Grigoriev I.V."/>
            <person name="Baker S.E."/>
            <person name="Andersen M.R."/>
            <person name="Nordberg H.P."/>
            <person name="Cantor M.N."/>
            <person name="Hua S.X."/>
        </authorList>
    </citation>
    <scope>NUCLEOTIDE SEQUENCE [LARGE SCALE GENOMIC DNA]</scope>
    <source>
        <strain evidence="5 6">CBS 102.13</strain>
    </source>
</reference>
<organism evidence="5 6">
    <name type="scientific">Aspergillus candidus</name>
    <dbReference type="NCBI Taxonomy" id="41067"/>
    <lineage>
        <taxon>Eukaryota</taxon>
        <taxon>Fungi</taxon>
        <taxon>Dikarya</taxon>
        <taxon>Ascomycota</taxon>
        <taxon>Pezizomycotina</taxon>
        <taxon>Eurotiomycetes</taxon>
        <taxon>Eurotiomycetidae</taxon>
        <taxon>Eurotiales</taxon>
        <taxon>Aspergillaceae</taxon>
        <taxon>Aspergillus</taxon>
        <taxon>Aspergillus subgen. Circumdati</taxon>
    </lineage>
</organism>